<dbReference type="Pfam" id="PF26466">
    <property type="entry name" value="DNA_primase_lrg_N"/>
    <property type="match status" value="1"/>
</dbReference>
<dbReference type="GO" id="GO:0005658">
    <property type="term" value="C:alpha DNA polymerase:primase complex"/>
    <property type="evidence" value="ECO:0007669"/>
    <property type="project" value="UniProtKB-ARBA"/>
</dbReference>
<evidence type="ECO:0000256" key="2">
    <source>
        <dbReference type="ARBA" id="ARBA00010564"/>
    </source>
</evidence>
<reference evidence="13 14" key="1">
    <citation type="submission" date="2016-03" db="EMBL/GenBank/DDBJ databases">
        <title>Trachymyrmex septentrionalis WGS genome.</title>
        <authorList>
            <person name="Nygaard S."/>
            <person name="Hu H."/>
            <person name="Boomsma J."/>
            <person name="Zhang G."/>
        </authorList>
    </citation>
    <scope>NUCLEOTIDE SEQUENCE [LARGE SCALE GENOMIC DNA]</scope>
    <source>
        <strain evidence="13">Tsep2-gDNA-1</strain>
        <tissue evidence="13">Whole body</tissue>
    </source>
</reference>
<evidence type="ECO:0000313" key="14">
    <source>
        <dbReference type="Proteomes" id="UP000078541"/>
    </source>
</evidence>
<dbReference type="GO" id="GO:0006270">
    <property type="term" value="P:DNA replication initiation"/>
    <property type="evidence" value="ECO:0007669"/>
    <property type="project" value="TreeGrafter"/>
</dbReference>
<feature type="region of interest" description="Disordered" evidence="11">
    <location>
        <begin position="467"/>
        <end position="531"/>
    </location>
</feature>
<gene>
    <name evidence="13" type="ORF">ALC56_03355</name>
</gene>
<dbReference type="STRING" id="34720.A0A195FPI3"/>
<organism evidence="13 14">
    <name type="scientific">Trachymyrmex septentrionalis</name>
    <dbReference type="NCBI Taxonomy" id="34720"/>
    <lineage>
        <taxon>Eukaryota</taxon>
        <taxon>Metazoa</taxon>
        <taxon>Ecdysozoa</taxon>
        <taxon>Arthropoda</taxon>
        <taxon>Hexapoda</taxon>
        <taxon>Insecta</taxon>
        <taxon>Pterygota</taxon>
        <taxon>Neoptera</taxon>
        <taxon>Endopterygota</taxon>
        <taxon>Hymenoptera</taxon>
        <taxon>Apocrita</taxon>
        <taxon>Aculeata</taxon>
        <taxon>Formicoidea</taxon>
        <taxon>Formicidae</taxon>
        <taxon>Myrmicinae</taxon>
        <taxon>Trachymyrmex</taxon>
    </lineage>
</organism>
<evidence type="ECO:0000313" key="13">
    <source>
        <dbReference type="EMBL" id="KYN42217.1"/>
    </source>
</evidence>
<dbReference type="GO" id="GO:0006269">
    <property type="term" value="P:DNA replication, synthesis of primer"/>
    <property type="evidence" value="ECO:0007669"/>
    <property type="project" value="UniProtKB-KW"/>
</dbReference>
<keyword evidence="7" id="KW-0479">Metal-binding</keyword>
<feature type="compositionally biased region" description="Polar residues" evidence="11">
    <location>
        <begin position="475"/>
        <end position="489"/>
    </location>
</feature>
<evidence type="ECO:0000256" key="7">
    <source>
        <dbReference type="ARBA" id="ARBA00022723"/>
    </source>
</evidence>
<dbReference type="GO" id="GO:0046872">
    <property type="term" value="F:metal ion binding"/>
    <property type="evidence" value="ECO:0007669"/>
    <property type="project" value="UniProtKB-KW"/>
</dbReference>
<dbReference type="CDD" id="cd07322">
    <property type="entry name" value="PriL_PriS_Eukaryotic"/>
    <property type="match status" value="1"/>
</dbReference>
<proteinExistence type="inferred from homology"/>
<evidence type="ECO:0000256" key="10">
    <source>
        <dbReference type="ARBA" id="ARBA00023125"/>
    </source>
</evidence>
<feature type="compositionally biased region" description="Basic and acidic residues" evidence="11">
    <location>
        <begin position="509"/>
        <end position="531"/>
    </location>
</feature>
<protein>
    <recommendedName>
        <fullName evidence="3">DNA primase large subunit</fullName>
    </recommendedName>
</protein>
<accession>A0A195FPI3</accession>
<dbReference type="PANTHER" id="PTHR10537:SF3">
    <property type="entry name" value="DNA PRIMASE LARGE SUBUNIT"/>
    <property type="match status" value="1"/>
</dbReference>
<dbReference type="InterPro" id="IPR007238">
    <property type="entry name" value="DNA_primase_lsu_euk/arc"/>
</dbReference>
<evidence type="ECO:0000256" key="3">
    <source>
        <dbReference type="ARBA" id="ARBA00019038"/>
    </source>
</evidence>
<dbReference type="EMBL" id="KQ981382">
    <property type="protein sequence ID" value="KYN42217.1"/>
    <property type="molecule type" value="Genomic_DNA"/>
</dbReference>
<keyword evidence="14" id="KW-1185">Reference proteome</keyword>
<keyword evidence="6" id="KW-0235">DNA replication</keyword>
<dbReference type="GO" id="GO:0003677">
    <property type="term" value="F:DNA binding"/>
    <property type="evidence" value="ECO:0007669"/>
    <property type="project" value="UniProtKB-KW"/>
</dbReference>
<dbReference type="GO" id="GO:0051539">
    <property type="term" value="F:4 iron, 4 sulfur cluster binding"/>
    <property type="evidence" value="ECO:0007669"/>
    <property type="project" value="UniProtKB-KW"/>
</dbReference>
<keyword evidence="8" id="KW-0408">Iron</keyword>
<evidence type="ECO:0000256" key="8">
    <source>
        <dbReference type="ARBA" id="ARBA00023004"/>
    </source>
</evidence>
<dbReference type="InterPro" id="IPR058560">
    <property type="entry name" value="DNA_primase_C"/>
</dbReference>
<name>A0A195FPI3_9HYME</name>
<keyword evidence="4" id="KW-0004">4Fe-4S</keyword>
<evidence type="ECO:0000256" key="11">
    <source>
        <dbReference type="SAM" id="MobiDB-lite"/>
    </source>
</evidence>
<evidence type="ECO:0000256" key="1">
    <source>
        <dbReference type="ARBA" id="ARBA00001966"/>
    </source>
</evidence>
<evidence type="ECO:0000256" key="5">
    <source>
        <dbReference type="ARBA" id="ARBA00022515"/>
    </source>
</evidence>
<dbReference type="KEGG" id="tsep:108745982"/>
<dbReference type="Pfam" id="PF04104">
    <property type="entry name" value="DNA_primase_lrg"/>
    <property type="match status" value="1"/>
</dbReference>
<dbReference type="PANTHER" id="PTHR10537">
    <property type="entry name" value="DNA PRIMASE LARGE SUBUNIT"/>
    <property type="match status" value="1"/>
</dbReference>
<dbReference type="InterPro" id="IPR016558">
    <property type="entry name" value="DNA_primase_lsu_euk"/>
</dbReference>
<sequence length="569" mass="65356">MDYKARRRYTAVADVNDVNNDYPHDIQMYDVPPVGEISLEEFQELGFDRLKVLRLVETTNCRNDLKIQEDRKKAFADCLKSDGLKYYANLLYADGSNPQSEEHSQSRRKDHISHFILRLVYCHNVEQTKWFLNQEVEFFKLRFSSLDKKGIERLLSISNMDCILISQDEKFEMKEELTLSCGKVTNIDIADIYKVPFEKVCDLMRGRKVYLKAGMAYITHMDLSSVFVSYLKENLVTGLESAKILYDNISDDERLTKYLTGLPSAFSGMARVVWSTIATPIDKLNDLSKISYPLCMRTLHEALCTNSHLRNSGRMQYGLFLKGIGVTVEDALRFWRDAFSKKTDGVAFEKKYAYSVRHYFGKEGKQTNYTPYGCQKIISSSVGPGEYHGCPFRHMDRDSLYQKLTSCGVFASNMTEILDFAKDGQYHLACAKYFEVMHNKPANKPLLHPNAYFAESRAILTEDDGKDIDNKDKFSQSTVGTPTVGSLSSRRSDKYPTPSRNTEFSGTPKRNDRYATPTRNKDTVDTPLSKDRKINYETPKRNKMTPVNIAEMLNDDDFTEFMDIDMDQS</sequence>
<dbReference type="OrthoDB" id="421393at2759"/>
<comment type="cofactor">
    <cofactor evidence="1">
        <name>[4Fe-4S] cluster</name>
        <dbReference type="ChEBI" id="CHEBI:49883"/>
    </cofactor>
</comment>
<dbReference type="AlphaFoldDB" id="A0A195FPI3"/>
<keyword evidence="10" id="KW-0238">DNA-binding</keyword>
<evidence type="ECO:0000259" key="12">
    <source>
        <dbReference type="Pfam" id="PF04104"/>
    </source>
</evidence>
<keyword evidence="9" id="KW-0411">Iron-sulfur</keyword>
<evidence type="ECO:0000256" key="9">
    <source>
        <dbReference type="ARBA" id="ARBA00023014"/>
    </source>
</evidence>
<dbReference type="Gene3D" id="1.20.930.80">
    <property type="match status" value="1"/>
</dbReference>
<evidence type="ECO:0000256" key="6">
    <source>
        <dbReference type="ARBA" id="ARBA00022705"/>
    </source>
</evidence>
<dbReference type="Proteomes" id="UP000078541">
    <property type="component" value="Unassembled WGS sequence"/>
</dbReference>
<comment type="similarity">
    <text evidence="2">Belongs to the eukaryotic-type primase large subunit family.</text>
</comment>
<feature type="domain" description="DNA primase large subunit C-terminal" evidence="12">
    <location>
        <begin position="287"/>
        <end position="453"/>
    </location>
</feature>
<evidence type="ECO:0000256" key="4">
    <source>
        <dbReference type="ARBA" id="ARBA00022485"/>
    </source>
</evidence>
<keyword evidence="5" id="KW-0639">Primosome</keyword>